<evidence type="ECO:0000313" key="2">
    <source>
        <dbReference type="EMBL" id="AVW90341.1"/>
    </source>
</evidence>
<feature type="transmembrane region" description="Helical" evidence="1">
    <location>
        <begin position="935"/>
        <end position="954"/>
    </location>
</feature>
<name>A0A2R4LZJ7_9RHOB</name>
<dbReference type="InterPro" id="IPR001036">
    <property type="entry name" value="Acrflvin-R"/>
</dbReference>
<feature type="transmembrane region" description="Helical" evidence="1">
    <location>
        <begin position="509"/>
        <end position="529"/>
    </location>
</feature>
<dbReference type="GO" id="GO:0042910">
    <property type="term" value="F:xenobiotic transmembrane transporter activity"/>
    <property type="evidence" value="ECO:0007669"/>
    <property type="project" value="TreeGrafter"/>
</dbReference>
<gene>
    <name evidence="2" type="ORF">DA792_03930</name>
</gene>
<accession>A0A2R4LZJ7</accession>
<keyword evidence="1" id="KW-0472">Membrane</keyword>
<dbReference type="Gene3D" id="1.20.1640.10">
    <property type="entry name" value="Multidrug efflux transporter AcrB transmembrane domain"/>
    <property type="match status" value="2"/>
</dbReference>
<sequence length="1087" mass="116942">MSNSPHGVSGALGLAGRLTRTFILSPLTPLFLLASLAVGMIALVSLPREEEPQISVPMVDIHVDTSGLKAQDALKLVTEPLETIVKGIDQVEHVYSDSRDDHVMVSARFMVGVPSDTAILRVRDKIMANLDRIPVGIPEPLVVGRGINDVAIVALTFSPAEGFEAMMPSDLTRIVKEVEVRLARIENVGLTYVIGGTEEALRVAPSPEKLALYGITLQQLAGKVQGANSSSPAGLLRDGGDQIGLIIGKTLTTPEEIGNLELTARDGRTVYVRDVAEVGFVSDLDEKHVATLTRAGADTGLEGAHSAIDMTAEIIRRPAVTLAIAKRAGANAVTVAEEVLTRVSEMEGSIIPDSVSIEVTRDYGETANEKANELLFHLGLATVSIVILVLIAIGWREAIVVAIVIPVTILLTLFAAYIMGYTLNRVSLFALIFSIGILVDDAIVVIENIARHWGMKKPGQNRFGAAIAAVAEVGNPTIVATLTVVVALLPMLFVSGLMGPYMSPIPANASAAMIFSFFVAVMITPWLMLKIAGRAELHHDEEGAFPGGKLGKFYASIARPILASKKVAWLFLIAVIVLSFGSLGALYTKDVTVKLLPFDNKSELAVMVDLPEGASVEATDAIVQQAARLAMTLPEVMSVQTHAGTSAPFNFNGLVRHYYLRENPEMGEVQLKLLPKTERDRTSHDIALELREKILEGITVPPGTAMKVVEPPPGPPVISTLLAEIYGPDGETRRAVAGKVRDAFEDVDFIVDTDDNFGVQARRIRAEMQPSDLNFYQVNETDAAQTLQLLNSYTTVGYSHRGEGRRPIPIVIGRDRSDRVLDAETLSTPVPANALPGGRGVVELGDVVKITEEQTSFPIFRHNGYDVAMVQAELAGEYEAPLYGMMAVADKLDAMDWPEGMQPEISLHGQPSTTEHPTLLWDGEWEVTWITFRDMGAAFGVALLGIYILVVAQFGSFRLPLVILTPVPLTFLGIMIGHWMFGAPFSATSMIGFIALAGIIVRNSILLVDFIRNADDQGNVTLDILIEAGATRFKPILLTAIAAMIGAAVILADPIFQGLAISLLFGLLSSTALTVLVIPAIYRIFKM</sequence>
<evidence type="ECO:0000313" key="3">
    <source>
        <dbReference type="Proteomes" id="UP000241447"/>
    </source>
</evidence>
<feature type="transmembrane region" description="Helical" evidence="1">
    <location>
        <begin position="400"/>
        <end position="420"/>
    </location>
</feature>
<feature type="transmembrane region" description="Helical" evidence="1">
    <location>
        <begin position="426"/>
        <end position="446"/>
    </location>
</feature>
<feature type="transmembrane region" description="Helical" evidence="1">
    <location>
        <begin position="567"/>
        <end position="587"/>
    </location>
</feature>
<dbReference type="SUPFAM" id="SSF82866">
    <property type="entry name" value="Multidrug efflux transporter AcrB transmembrane domain"/>
    <property type="match status" value="2"/>
</dbReference>
<evidence type="ECO:0000256" key="1">
    <source>
        <dbReference type="SAM" id="Phobius"/>
    </source>
</evidence>
<feature type="transmembrane region" description="Helical" evidence="1">
    <location>
        <begin position="466"/>
        <end position="489"/>
    </location>
</feature>
<feature type="transmembrane region" description="Helical" evidence="1">
    <location>
        <begin position="987"/>
        <end position="1011"/>
    </location>
</feature>
<feature type="transmembrane region" description="Helical" evidence="1">
    <location>
        <begin position="1058"/>
        <end position="1082"/>
    </location>
</feature>
<dbReference type="InterPro" id="IPR027463">
    <property type="entry name" value="AcrB_DN_DC_subdom"/>
</dbReference>
<dbReference type="Gene3D" id="3.30.70.1430">
    <property type="entry name" value="Multidrug efflux transporter AcrB pore domain"/>
    <property type="match status" value="2"/>
</dbReference>
<dbReference type="PANTHER" id="PTHR32063">
    <property type="match status" value="1"/>
</dbReference>
<organism evidence="2 3">
    <name type="scientific">Celeribacter baekdonensis</name>
    <dbReference type="NCBI Taxonomy" id="875171"/>
    <lineage>
        <taxon>Bacteria</taxon>
        <taxon>Pseudomonadati</taxon>
        <taxon>Pseudomonadota</taxon>
        <taxon>Alphaproteobacteria</taxon>
        <taxon>Rhodobacterales</taxon>
        <taxon>Roseobacteraceae</taxon>
        <taxon>Celeribacter</taxon>
    </lineage>
</organism>
<dbReference type="Gene3D" id="3.30.70.1320">
    <property type="entry name" value="Multidrug efflux transporter AcrB pore domain like"/>
    <property type="match status" value="1"/>
</dbReference>
<proteinExistence type="predicted"/>
<dbReference type="PRINTS" id="PR00702">
    <property type="entry name" value="ACRIFLAVINRP"/>
</dbReference>
<dbReference type="PANTHER" id="PTHR32063:SF16">
    <property type="entry name" value="CATION EFFLUX SYSTEM (ACRB_ACRD_ACRF FAMILY)"/>
    <property type="match status" value="1"/>
</dbReference>
<dbReference type="EMBL" id="CP028475">
    <property type="protein sequence ID" value="AVW90341.1"/>
    <property type="molecule type" value="Genomic_DNA"/>
</dbReference>
<dbReference type="KEGG" id="cbak:DA792_03930"/>
<dbReference type="RefSeq" id="WP_107718282.1">
    <property type="nucleotide sequence ID" value="NZ_CP028475.1"/>
</dbReference>
<keyword evidence="1" id="KW-0812">Transmembrane</keyword>
<reference evidence="2 3" key="1">
    <citation type="submission" date="2018-03" db="EMBL/GenBank/DDBJ databases">
        <title>The Complete Genome of Celeribacter baekdonensis strain LH4, a Thiosulfate-Oxidizing Alphaproteobacterium Isolated from Gulf of Mexico Continental Slope Sediments.</title>
        <authorList>
            <person name="Flood B.E."/>
            <person name="Bailey J.V."/>
            <person name="Leprich D."/>
        </authorList>
    </citation>
    <scope>NUCLEOTIDE SEQUENCE [LARGE SCALE GENOMIC DNA]</scope>
    <source>
        <strain evidence="2 3">LH4</strain>
    </source>
</reference>
<dbReference type="Proteomes" id="UP000241447">
    <property type="component" value="Chromosome"/>
</dbReference>
<protein>
    <submittedName>
        <fullName evidence="2">Multidrug transporter AcrB</fullName>
    </submittedName>
</protein>
<feature type="transmembrane region" description="Helical" evidence="1">
    <location>
        <begin position="374"/>
        <end position="393"/>
    </location>
</feature>
<dbReference type="SUPFAM" id="SSF82693">
    <property type="entry name" value="Multidrug efflux transporter AcrB pore domain, PN1, PN2, PC1 and PC2 subdomains"/>
    <property type="match status" value="3"/>
</dbReference>
<dbReference type="Gene3D" id="3.30.2090.10">
    <property type="entry name" value="Multidrug efflux transporter AcrB TolC docking domain, DN and DC subdomains"/>
    <property type="match status" value="2"/>
</dbReference>
<dbReference type="Pfam" id="PF00873">
    <property type="entry name" value="ACR_tran"/>
    <property type="match status" value="1"/>
</dbReference>
<feature type="transmembrane region" description="Helical" evidence="1">
    <location>
        <begin position="1032"/>
        <end position="1052"/>
    </location>
</feature>
<feature type="transmembrane region" description="Helical" evidence="1">
    <location>
        <begin position="21"/>
        <end position="46"/>
    </location>
</feature>
<dbReference type="OrthoDB" id="174266at2"/>
<dbReference type="AlphaFoldDB" id="A0A2R4LZJ7"/>
<dbReference type="GO" id="GO:0005886">
    <property type="term" value="C:plasma membrane"/>
    <property type="evidence" value="ECO:0007669"/>
    <property type="project" value="TreeGrafter"/>
</dbReference>
<feature type="transmembrane region" description="Helical" evidence="1">
    <location>
        <begin position="961"/>
        <end position="981"/>
    </location>
</feature>
<keyword evidence="1" id="KW-1133">Transmembrane helix</keyword>
<dbReference type="SUPFAM" id="SSF82714">
    <property type="entry name" value="Multidrug efflux transporter AcrB TolC docking domain, DN and DC subdomains"/>
    <property type="match status" value="1"/>
</dbReference>
<dbReference type="Gene3D" id="3.30.70.1440">
    <property type="entry name" value="Multidrug efflux transporter AcrB pore domain"/>
    <property type="match status" value="1"/>
</dbReference>